<dbReference type="Gene3D" id="1.20.1720.10">
    <property type="entry name" value="Multidrug resistance protein D"/>
    <property type="match status" value="1"/>
</dbReference>
<feature type="transmembrane region" description="Helical" evidence="7">
    <location>
        <begin position="397"/>
        <end position="416"/>
    </location>
</feature>
<keyword evidence="2" id="KW-0813">Transport</keyword>
<proteinExistence type="predicted"/>
<keyword evidence="4 7" id="KW-0812">Transmembrane</keyword>
<feature type="transmembrane region" description="Helical" evidence="7">
    <location>
        <begin position="206"/>
        <end position="226"/>
    </location>
</feature>
<evidence type="ECO:0000256" key="2">
    <source>
        <dbReference type="ARBA" id="ARBA00022448"/>
    </source>
</evidence>
<feature type="transmembrane region" description="Helical" evidence="7">
    <location>
        <begin position="86"/>
        <end position="107"/>
    </location>
</feature>
<keyword evidence="5 7" id="KW-1133">Transmembrane helix</keyword>
<feature type="transmembrane region" description="Helical" evidence="7">
    <location>
        <begin position="373"/>
        <end position="391"/>
    </location>
</feature>
<evidence type="ECO:0000256" key="4">
    <source>
        <dbReference type="ARBA" id="ARBA00022692"/>
    </source>
</evidence>
<gene>
    <name evidence="9" type="ORF">Drose_17780</name>
</gene>
<reference evidence="9" key="1">
    <citation type="submission" date="2021-04" db="EMBL/GenBank/DDBJ databases">
        <title>Biosynthetic gene clusters of Dactylosporangioum roseum.</title>
        <authorList>
            <person name="Hartkoorn R.C."/>
            <person name="Beaudoing E."/>
            <person name="Hot D."/>
            <person name="Moureu S."/>
        </authorList>
    </citation>
    <scope>NUCLEOTIDE SEQUENCE</scope>
    <source>
        <strain evidence="9">NRRL B-16295</strain>
    </source>
</reference>
<dbReference type="Proteomes" id="UP001058271">
    <property type="component" value="Chromosome"/>
</dbReference>
<feature type="transmembrane region" description="Helical" evidence="7">
    <location>
        <begin position="238"/>
        <end position="259"/>
    </location>
</feature>
<feature type="transmembrane region" description="Helical" evidence="7">
    <location>
        <begin position="53"/>
        <end position="74"/>
    </location>
</feature>
<dbReference type="CDD" id="cd17503">
    <property type="entry name" value="MFS_LmrB_MDR_like"/>
    <property type="match status" value="1"/>
</dbReference>
<evidence type="ECO:0000313" key="9">
    <source>
        <dbReference type="EMBL" id="UWZ39891.1"/>
    </source>
</evidence>
<feature type="transmembrane region" description="Helical" evidence="7">
    <location>
        <begin position="119"/>
        <end position="138"/>
    </location>
</feature>
<feature type="transmembrane region" description="Helical" evidence="7">
    <location>
        <begin position="311"/>
        <end position="333"/>
    </location>
</feature>
<dbReference type="InterPro" id="IPR036259">
    <property type="entry name" value="MFS_trans_sf"/>
</dbReference>
<feature type="transmembrane region" description="Helical" evidence="7">
    <location>
        <begin position="339"/>
        <end position="361"/>
    </location>
</feature>
<dbReference type="PRINTS" id="PR01036">
    <property type="entry name" value="TCRTETB"/>
</dbReference>
<keyword evidence="10" id="KW-1185">Reference proteome</keyword>
<evidence type="ECO:0000256" key="5">
    <source>
        <dbReference type="ARBA" id="ARBA00022989"/>
    </source>
</evidence>
<dbReference type="PANTHER" id="PTHR42718">
    <property type="entry name" value="MAJOR FACILITATOR SUPERFAMILY MULTIDRUG TRANSPORTER MFSC"/>
    <property type="match status" value="1"/>
</dbReference>
<feature type="transmembrane region" description="Helical" evidence="7">
    <location>
        <begin position="515"/>
        <end position="536"/>
    </location>
</feature>
<feature type="transmembrane region" description="Helical" evidence="7">
    <location>
        <begin position="177"/>
        <end position="200"/>
    </location>
</feature>
<evidence type="ECO:0000259" key="8">
    <source>
        <dbReference type="PROSITE" id="PS50850"/>
    </source>
</evidence>
<dbReference type="PANTHER" id="PTHR42718:SF46">
    <property type="entry name" value="BLR6921 PROTEIN"/>
    <property type="match status" value="1"/>
</dbReference>
<evidence type="ECO:0000256" key="1">
    <source>
        <dbReference type="ARBA" id="ARBA00004651"/>
    </source>
</evidence>
<comment type="subcellular location">
    <subcellularLocation>
        <location evidence="1">Cell membrane</location>
        <topology evidence="1">Multi-pass membrane protein</topology>
    </subcellularLocation>
</comment>
<dbReference type="NCBIfam" id="TIGR00711">
    <property type="entry name" value="efflux_EmrB"/>
    <property type="match status" value="1"/>
</dbReference>
<dbReference type="PROSITE" id="PS50850">
    <property type="entry name" value="MFS"/>
    <property type="match status" value="1"/>
</dbReference>
<evidence type="ECO:0000313" key="10">
    <source>
        <dbReference type="Proteomes" id="UP001058271"/>
    </source>
</evidence>
<dbReference type="InterPro" id="IPR011701">
    <property type="entry name" value="MFS"/>
</dbReference>
<accession>A0ABY5ZCM9</accession>
<dbReference type="Gene3D" id="1.20.1250.20">
    <property type="entry name" value="MFS general substrate transporter like domains"/>
    <property type="match status" value="1"/>
</dbReference>
<dbReference type="EMBL" id="CP073721">
    <property type="protein sequence ID" value="UWZ39891.1"/>
    <property type="molecule type" value="Genomic_DNA"/>
</dbReference>
<dbReference type="InterPro" id="IPR020846">
    <property type="entry name" value="MFS_dom"/>
</dbReference>
<name>A0ABY5ZCM9_9ACTN</name>
<dbReference type="InterPro" id="IPR004638">
    <property type="entry name" value="EmrB-like"/>
</dbReference>
<keyword evidence="6 7" id="KW-0472">Membrane</keyword>
<organism evidence="9 10">
    <name type="scientific">Dactylosporangium roseum</name>
    <dbReference type="NCBI Taxonomy" id="47989"/>
    <lineage>
        <taxon>Bacteria</taxon>
        <taxon>Bacillati</taxon>
        <taxon>Actinomycetota</taxon>
        <taxon>Actinomycetes</taxon>
        <taxon>Micromonosporales</taxon>
        <taxon>Micromonosporaceae</taxon>
        <taxon>Dactylosporangium</taxon>
    </lineage>
</organism>
<dbReference type="Pfam" id="PF07690">
    <property type="entry name" value="MFS_1"/>
    <property type="match status" value="1"/>
</dbReference>
<evidence type="ECO:0000256" key="3">
    <source>
        <dbReference type="ARBA" id="ARBA00022475"/>
    </source>
</evidence>
<evidence type="ECO:0000256" key="6">
    <source>
        <dbReference type="ARBA" id="ARBA00023136"/>
    </source>
</evidence>
<sequence length="562" mass="59752">MCAGFGCSGVDQRRCTRRRVRWRRSISASVWGELVANQPVAAASKLDATVLKIAGVVVLGAIMSILDVTVVSVALPTFQNEFDASYARVAWTMTGYTLALATVIPLSGWAADRFGTKRLYMLALVLFTAGSGLCATADSIGQLIGYRVLQGLGGGMLMPLGMTIMTRAAGPDRIGRLMAVLGIPMLLGPIGGPILGGWLIDVANWHWIFLINLPIGAVALVYAWRALPKDNPEPSESFDFLGMLMLSPGLASFLFGVSSLPETGTITAVKVWLPMVLGAALVIGFVFYSFKPQHPLLDLRLFRNRNLTIATISLFVFIIAFMGAGLLFPSYFLQVRGESTLHAGLLMAPQGIGAMLTMPIAGMLADKIPVGRTVPFAMALIATGFFTFTQVGTDTSYWLLCGSLFVMGLGMGGTMMPMMTSALRTLTHHEVARGSTLTNIIQQIGGSVGGAVMSVILTSRLNESAPVPGAPAGPDGKPVTEAALAIAAQTHPEMLPPGIPPELIRKGLDFVADSFATTFWVGFALVLATLIPIAFLPKKREVSHLLDDQPEGERPAAPVIIH</sequence>
<feature type="transmembrane region" description="Helical" evidence="7">
    <location>
        <begin position="144"/>
        <end position="165"/>
    </location>
</feature>
<feature type="domain" description="Major facilitator superfamily (MFS) profile" evidence="8">
    <location>
        <begin position="53"/>
        <end position="541"/>
    </location>
</feature>
<feature type="transmembrane region" description="Helical" evidence="7">
    <location>
        <begin position="271"/>
        <end position="290"/>
    </location>
</feature>
<dbReference type="SUPFAM" id="SSF103473">
    <property type="entry name" value="MFS general substrate transporter"/>
    <property type="match status" value="1"/>
</dbReference>
<protein>
    <submittedName>
        <fullName evidence="9">DHA2 family efflux MFS transporter permease subunit</fullName>
    </submittedName>
</protein>
<evidence type="ECO:0000256" key="7">
    <source>
        <dbReference type="SAM" id="Phobius"/>
    </source>
</evidence>
<keyword evidence="3" id="KW-1003">Cell membrane</keyword>